<dbReference type="EMBL" id="BGJZ01000052">
    <property type="protein sequence ID" value="GBH07743.1"/>
    <property type="molecule type" value="Genomic_DNA"/>
</dbReference>
<evidence type="ECO:0000313" key="2">
    <source>
        <dbReference type="EMBL" id="GBH07743.1"/>
    </source>
</evidence>
<dbReference type="Proteomes" id="UP000247480">
    <property type="component" value="Unassembled WGS sequence"/>
</dbReference>
<dbReference type="AlphaFoldDB" id="A0A2V0Q509"/>
<name>A0A2V0Q509_PSESF</name>
<comment type="caution">
    <text evidence="2">The sequence shown here is derived from an EMBL/GenBank/DDBJ whole genome shotgun (WGS) entry which is preliminary data.</text>
</comment>
<reference evidence="2 3" key="1">
    <citation type="submission" date="2018-04" db="EMBL/GenBank/DDBJ databases">
        <title>Draft genome sequence of Pseudomonas syringae pv. actinidiae biovar 1 strains isolated from kiwifruit in Kagawa prefecture.</title>
        <authorList>
            <person name="Tabuchi M."/>
            <person name="Saito M."/>
            <person name="Fujiwara S."/>
            <person name="Sasa N."/>
            <person name="Akimitsu K."/>
            <person name="Gomi K."/>
            <person name="Konishi-Sugita S."/>
            <person name="Hamano K."/>
            <person name="Kataoka I."/>
        </authorList>
    </citation>
    <scope>NUCLEOTIDE SEQUENCE [LARGE SCALE GENOMIC DNA]</scope>
    <source>
        <strain evidence="2 3">MAFF212206</strain>
    </source>
</reference>
<feature type="region of interest" description="Disordered" evidence="1">
    <location>
        <begin position="42"/>
        <end position="72"/>
    </location>
</feature>
<protein>
    <submittedName>
        <fullName evidence="2">Uncharacterized protein YjbI</fullName>
    </submittedName>
</protein>
<sequence>MSFRPQPEPTPLPPNVIAGQVDVLPAQRRQVLIQVWVVSRNPRNSRHPVPSPAMSTSKRRSRRERQTLDIGI</sequence>
<evidence type="ECO:0000256" key="1">
    <source>
        <dbReference type="SAM" id="MobiDB-lite"/>
    </source>
</evidence>
<proteinExistence type="predicted"/>
<evidence type="ECO:0000313" key="3">
    <source>
        <dbReference type="Proteomes" id="UP000247480"/>
    </source>
</evidence>
<accession>A0A2V0Q509</accession>
<gene>
    <name evidence="2" type="ORF">KPSA1_01103</name>
</gene>
<organism evidence="2 3">
    <name type="scientific">Pseudomonas syringae pv. actinidiae</name>
    <dbReference type="NCBI Taxonomy" id="103796"/>
    <lineage>
        <taxon>Bacteria</taxon>
        <taxon>Pseudomonadati</taxon>
        <taxon>Pseudomonadota</taxon>
        <taxon>Gammaproteobacteria</taxon>
        <taxon>Pseudomonadales</taxon>
        <taxon>Pseudomonadaceae</taxon>
        <taxon>Pseudomonas</taxon>
        <taxon>Pseudomonas syringae</taxon>
    </lineage>
</organism>